<keyword evidence="1" id="KW-0732">Signal</keyword>
<evidence type="ECO:0000313" key="2">
    <source>
        <dbReference type="EMBL" id="TKI50119.1"/>
    </source>
</evidence>
<comment type="caution">
    <text evidence="2">The sequence shown here is derived from an EMBL/GenBank/DDBJ whole genome shotgun (WGS) entry which is preliminary data.</text>
</comment>
<evidence type="ECO:0000256" key="1">
    <source>
        <dbReference type="SAM" id="SignalP"/>
    </source>
</evidence>
<feature type="chain" id="PRO_5046092735" evidence="1">
    <location>
        <begin position="24"/>
        <end position="246"/>
    </location>
</feature>
<protein>
    <submittedName>
        <fullName evidence="2">Uncharacterized protein</fullName>
    </submittedName>
</protein>
<dbReference type="Proteomes" id="UP000308330">
    <property type="component" value="Unassembled WGS sequence"/>
</dbReference>
<gene>
    <name evidence="2" type="ORF">FC748_02530</name>
</gene>
<keyword evidence="3" id="KW-1185">Reference proteome</keyword>
<proteinExistence type="predicted"/>
<reference evidence="2 3" key="1">
    <citation type="submission" date="2019-04" db="EMBL/GenBank/DDBJ databases">
        <title>Lysinibacillus genome sequencing.</title>
        <authorList>
            <person name="Dunlap C."/>
        </authorList>
    </citation>
    <scope>NUCLEOTIDE SEQUENCE [LARGE SCALE GENOMIC DNA]</scope>
    <source>
        <strain evidence="2 3">KCTC 33042</strain>
    </source>
</reference>
<evidence type="ECO:0000313" key="3">
    <source>
        <dbReference type="Proteomes" id="UP000308330"/>
    </source>
</evidence>
<dbReference type="RefSeq" id="WP_108029794.1">
    <property type="nucleotide sequence ID" value="NZ_PYUE01000002.1"/>
</dbReference>
<feature type="signal peptide" evidence="1">
    <location>
        <begin position="1"/>
        <end position="23"/>
    </location>
</feature>
<sequence length="246" mass="27677">MKFKKVALMVCCLGLLVSMFSFDLTNVHAVQMDSNSDKSVTMDPYLEEYLIDFVFNEDTDFYKILAAIELLPSDIEELSADEMAEWLFLESGVEVYAEGDSLVFPTIKNKEVPIELSSRKSRTTFASWTDYAGCIGAVGLAALQNALPITKVVKIRSTLQALGGATRAIRAIHTNYKYYRSQKYSVQTSLNKAITDIVDRRKLGADTRQLLTELFSVGIVINSCKKLFSYEFDEKRLDRNKVAVNT</sequence>
<accession>A0ABY2T287</accession>
<dbReference type="EMBL" id="SZPT01000001">
    <property type="protein sequence ID" value="TKI50119.1"/>
    <property type="molecule type" value="Genomic_DNA"/>
</dbReference>
<organism evidence="2 3">
    <name type="scientific">Lysinibacillus tabacifolii</name>
    <dbReference type="NCBI Taxonomy" id="1173107"/>
    <lineage>
        <taxon>Bacteria</taxon>
        <taxon>Bacillati</taxon>
        <taxon>Bacillota</taxon>
        <taxon>Bacilli</taxon>
        <taxon>Bacillales</taxon>
        <taxon>Bacillaceae</taxon>
        <taxon>Lysinibacillus</taxon>
    </lineage>
</organism>
<name>A0ABY2T287_9BACI</name>